<keyword evidence="3 5" id="KW-1133">Transmembrane helix</keyword>
<keyword evidence="4 5" id="KW-0472">Membrane</keyword>
<evidence type="ECO:0000259" key="6">
    <source>
        <dbReference type="Pfam" id="PF07291"/>
    </source>
</evidence>
<evidence type="ECO:0000256" key="3">
    <source>
        <dbReference type="ARBA" id="ARBA00022989"/>
    </source>
</evidence>
<comment type="caution">
    <text evidence="7">The sequence shown here is derived from an EMBL/GenBank/DDBJ whole genome shotgun (WGS) entry which is preliminary data.</text>
</comment>
<feature type="transmembrane region" description="Helical" evidence="5">
    <location>
        <begin position="48"/>
        <end position="69"/>
    </location>
</feature>
<evidence type="ECO:0000256" key="2">
    <source>
        <dbReference type="ARBA" id="ARBA00022692"/>
    </source>
</evidence>
<keyword evidence="8" id="KW-1185">Reference proteome</keyword>
<keyword evidence="2 5" id="KW-0812">Transmembrane</keyword>
<dbReference type="RefSeq" id="WP_126562808.1">
    <property type="nucleotide sequence ID" value="NZ_RYDJ01000016.1"/>
</dbReference>
<dbReference type="EMBL" id="RYDJ01000016">
    <property type="protein sequence ID" value="RTZ02737.1"/>
    <property type="molecule type" value="Genomic_DNA"/>
</dbReference>
<evidence type="ECO:0000313" key="8">
    <source>
        <dbReference type="Proteomes" id="UP000280825"/>
    </source>
</evidence>
<dbReference type="Pfam" id="PF07291">
    <property type="entry name" value="MauE"/>
    <property type="match status" value="1"/>
</dbReference>
<proteinExistence type="predicted"/>
<evidence type="ECO:0000313" key="7">
    <source>
        <dbReference type="EMBL" id="RTZ02737.1"/>
    </source>
</evidence>
<name>A0A3S0UXR8_9FLAO</name>
<feature type="transmembrane region" description="Helical" evidence="5">
    <location>
        <begin position="161"/>
        <end position="182"/>
    </location>
</feature>
<feature type="domain" description="Methylamine utilisation protein MauE" evidence="6">
    <location>
        <begin position="9"/>
        <end position="135"/>
    </location>
</feature>
<feature type="transmembrane region" description="Helical" evidence="5">
    <location>
        <begin position="7"/>
        <end position="28"/>
    </location>
</feature>
<evidence type="ECO:0000256" key="5">
    <source>
        <dbReference type="SAM" id="Phobius"/>
    </source>
</evidence>
<reference evidence="7 8" key="1">
    <citation type="submission" date="2018-12" db="EMBL/GenBank/DDBJ databases">
        <title>Flavobacterium sp. nov., isolated from glacier ice.</title>
        <authorList>
            <person name="Liu Q."/>
            <person name="Xin Y.-H."/>
        </authorList>
    </citation>
    <scope>NUCLEOTIDE SEQUENCE [LARGE SCALE GENOMIC DNA]</scope>
    <source>
        <strain evidence="7 8">RB1N8</strain>
    </source>
</reference>
<protein>
    <submittedName>
        <fullName evidence="7">DoxX family protein</fullName>
    </submittedName>
</protein>
<comment type="subcellular location">
    <subcellularLocation>
        <location evidence="1">Membrane</location>
        <topology evidence="1">Multi-pass membrane protein</topology>
    </subcellularLocation>
</comment>
<evidence type="ECO:0000256" key="4">
    <source>
        <dbReference type="ARBA" id="ARBA00023136"/>
    </source>
</evidence>
<accession>A0A3S0UXR8</accession>
<organism evidence="7 8">
    <name type="scientific">Flavobacterium bomense</name>
    <dbReference type="NCBI Taxonomy" id="2497483"/>
    <lineage>
        <taxon>Bacteria</taxon>
        <taxon>Pseudomonadati</taxon>
        <taxon>Bacteroidota</taxon>
        <taxon>Flavobacteriia</taxon>
        <taxon>Flavobacteriales</taxon>
        <taxon>Flavobacteriaceae</taxon>
        <taxon>Flavobacterium</taxon>
    </lineage>
</organism>
<dbReference type="InterPro" id="IPR009908">
    <property type="entry name" value="Methylamine_util_MauE"/>
</dbReference>
<dbReference type="AlphaFoldDB" id="A0A3S0UXR8"/>
<sequence>MKSSQHIKTIIIETVCLLYILLFVYAAVSKLMGFDNFQAQLGQSPLLSAYTGFISYSVILIEIIISVLLSIPRVRLIGLFSSFCLMVLFTAYIIIITNYSSYVPCSCGGILENMDWNEHLIFNICFVVIAVIAILSIINIKNENGSSGNKIKSKYALDTKRGTILLGVMTFLCFTFITGLYISSDNLMHNENPFIRRFIQGASIKMEEKDVKSSSLYFAGSENSKIFIGDNLAPLHILEYDSLLRQTQHYKIQLEREDFPFRSVQVRIAPPYFYVTDGTVPVIFKGNISDWKASIIMDNNSFYFSKAVIIDSSTIAFRARHQITLDNILGTFNFRDSLTVKPTTSLLEKQIDGFFDTDGTMHYDKEAKKFVYTYFYRNQFIVADNTLKLLYRGKTIDTTTHANIKIAFMKSTGERKFASTPKVVNNLSAISGNLLFINSNLIGRYESRAMWKKATVVDIYDVNKGIYLSSIYLYNVEKLRANDFTIIGSNLYVLVGNYLHHYILNRNLINGNKITGR</sequence>
<dbReference type="Proteomes" id="UP000280825">
    <property type="component" value="Unassembled WGS sequence"/>
</dbReference>
<feature type="transmembrane region" description="Helical" evidence="5">
    <location>
        <begin position="120"/>
        <end position="140"/>
    </location>
</feature>
<gene>
    <name evidence="7" type="ORF">EKL98_12825</name>
</gene>
<evidence type="ECO:0000256" key="1">
    <source>
        <dbReference type="ARBA" id="ARBA00004141"/>
    </source>
</evidence>
<feature type="transmembrane region" description="Helical" evidence="5">
    <location>
        <begin position="76"/>
        <end position="100"/>
    </location>
</feature>
<dbReference type="GO" id="GO:0016020">
    <property type="term" value="C:membrane"/>
    <property type="evidence" value="ECO:0007669"/>
    <property type="project" value="UniProtKB-SubCell"/>
</dbReference>
<dbReference type="GO" id="GO:0030416">
    <property type="term" value="P:methylamine metabolic process"/>
    <property type="evidence" value="ECO:0007669"/>
    <property type="project" value="InterPro"/>
</dbReference>